<reference evidence="5 6" key="1">
    <citation type="submission" date="2020-08" db="EMBL/GenBank/DDBJ databases">
        <title>Draft genome sequence of Parasphingopyxis sp. GrpM-11.</title>
        <authorList>
            <person name="Oh J."/>
            <person name="Roh D.-H."/>
        </authorList>
    </citation>
    <scope>NUCLEOTIDE SEQUENCE [LARGE SCALE GENOMIC DNA]</scope>
    <source>
        <strain evidence="5 6">GrpM-11</strain>
    </source>
</reference>
<dbReference type="GO" id="GO:0043565">
    <property type="term" value="F:sequence-specific DNA binding"/>
    <property type="evidence" value="ECO:0007669"/>
    <property type="project" value="InterPro"/>
</dbReference>
<keyword evidence="1" id="KW-0805">Transcription regulation</keyword>
<dbReference type="GO" id="GO:0003700">
    <property type="term" value="F:DNA-binding transcription factor activity"/>
    <property type="evidence" value="ECO:0007669"/>
    <property type="project" value="InterPro"/>
</dbReference>
<dbReference type="Gene3D" id="1.10.10.60">
    <property type="entry name" value="Homeodomain-like"/>
    <property type="match status" value="1"/>
</dbReference>
<dbReference type="Pfam" id="PF12833">
    <property type="entry name" value="HTH_18"/>
    <property type="match status" value="1"/>
</dbReference>
<dbReference type="InterPro" id="IPR009057">
    <property type="entry name" value="Homeodomain-like_sf"/>
</dbReference>
<proteinExistence type="predicted"/>
<dbReference type="InterPro" id="IPR035418">
    <property type="entry name" value="AraC-bd_2"/>
</dbReference>
<dbReference type="SUPFAM" id="SSF46689">
    <property type="entry name" value="Homeodomain-like"/>
    <property type="match status" value="1"/>
</dbReference>
<dbReference type="PROSITE" id="PS00041">
    <property type="entry name" value="HTH_ARAC_FAMILY_1"/>
    <property type="match status" value="1"/>
</dbReference>
<accession>A0A842I295</accession>
<dbReference type="EMBL" id="JACJVJ010000003">
    <property type="protein sequence ID" value="MBC2778951.1"/>
    <property type="molecule type" value="Genomic_DNA"/>
</dbReference>
<dbReference type="PRINTS" id="PR00032">
    <property type="entry name" value="HTHARAC"/>
</dbReference>
<feature type="domain" description="HTH araC/xylS-type" evidence="4">
    <location>
        <begin position="215"/>
        <end position="316"/>
    </location>
</feature>
<gene>
    <name evidence="5" type="ORF">H6P80_15105</name>
</gene>
<name>A0A842I295_9SPHN</name>
<dbReference type="AlphaFoldDB" id="A0A842I295"/>
<dbReference type="PROSITE" id="PS01124">
    <property type="entry name" value="HTH_ARAC_FAMILY_2"/>
    <property type="match status" value="1"/>
</dbReference>
<dbReference type="PANTHER" id="PTHR46796:SF6">
    <property type="entry name" value="ARAC SUBFAMILY"/>
    <property type="match status" value="1"/>
</dbReference>
<dbReference type="RefSeq" id="WP_185802255.1">
    <property type="nucleotide sequence ID" value="NZ_JACJVJ010000003.1"/>
</dbReference>
<evidence type="ECO:0000256" key="2">
    <source>
        <dbReference type="ARBA" id="ARBA00023125"/>
    </source>
</evidence>
<organism evidence="5 6">
    <name type="scientific">Parasphingopyxis marina</name>
    <dbReference type="NCBI Taxonomy" id="2761622"/>
    <lineage>
        <taxon>Bacteria</taxon>
        <taxon>Pseudomonadati</taxon>
        <taxon>Pseudomonadota</taxon>
        <taxon>Alphaproteobacteria</taxon>
        <taxon>Sphingomonadales</taxon>
        <taxon>Sphingomonadaceae</taxon>
        <taxon>Parasphingopyxis</taxon>
    </lineage>
</organism>
<evidence type="ECO:0000259" key="4">
    <source>
        <dbReference type="PROSITE" id="PS01124"/>
    </source>
</evidence>
<dbReference type="InterPro" id="IPR050204">
    <property type="entry name" value="AraC_XylS_family_regulators"/>
</dbReference>
<protein>
    <submittedName>
        <fullName evidence="5">AraC family transcriptional regulator</fullName>
    </submittedName>
</protein>
<evidence type="ECO:0000256" key="3">
    <source>
        <dbReference type="ARBA" id="ARBA00023163"/>
    </source>
</evidence>
<evidence type="ECO:0000313" key="5">
    <source>
        <dbReference type="EMBL" id="MBC2778951.1"/>
    </source>
</evidence>
<evidence type="ECO:0000256" key="1">
    <source>
        <dbReference type="ARBA" id="ARBA00023015"/>
    </source>
</evidence>
<keyword evidence="2" id="KW-0238">DNA-binding</keyword>
<keyword evidence="6" id="KW-1185">Reference proteome</keyword>
<sequence>MLLDPTIDYEHSIQGRICGKALESWKNFLSASVMEMDIVSLDADQFGAKMRHFGLGQISLNQFYSTPQRVVRSHSMARRSSQATYELVFVLEKPAYFQHCGRELKVPEGNFVLLDNSEAFELRFDEGSQCLSTHIEDRWLRRWIAHPKAIVASPFDGTQSWGATLASLLQAVSSRGLVDAPLSRNVIGDQIGATLALMAGNGGQPASRHQEELFSRLMNILRDRFDDTELSPAKAARLAGISKRHLHGVFASNHTTYGAELMAIRLSHAAMMLKDKRYAAYRMADIAWSSGFSDPSHFARRFREGCGQSPTDYRKYGAP</sequence>
<dbReference type="Proteomes" id="UP000564378">
    <property type="component" value="Unassembled WGS sequence"/>
</dbReference>
<dbReference type="SMART" id="SM00342">
    <property type="entry name" value="HTH_ARAC"/>
    <property type="match status" value="1"/>
</dbReference>
<dbReference type="Pfam" id="PF14525">
    <property type="entry name" value="AraC_binding_2"/>
    <property type="match status" value="1"/>
</dbReference>
<dbReference type="InterPro" id="IPR018060">
    <property type="entry name" value="HTH_AraC"/>
</dbReference>
<dbReference type="InterPro" id="IPR018062">
    <property type="entry name" value="HTH_AraC-typ_CS"/>
</dbReference>
<comment type="caution">
    <text evidence="5">The sequence shown here is derived from an EMBL/GenBank/DDBJ whole genome shotgun (WGS) entry which is preliminary data.</text>
</comment>
<dbReference type="PANTHER" id="PTHR46796">
    <property type="entry name" value="HTH-TYPE TRANSCRIPTIONAL ACTIVATOR RHAS-RELATED"/>
    <property type="match status" value="1"/>
</dbReference>
<dbReference type="InterPro" id="IPR020449">
    <property type="entry name" value="Tscrpt_reg_AraC-type_HTH"/>
</dbReference>
<keyword evidence="3" id="KW-0804">Transcription</keyword>
<evidence type="ECO:0000313" key="6">
    <source>
        <dbReference type="Proteomes" id="UP000564378"/>
    </source>
</evidence>